<evidence type="ECO:0000256" key="5">
    <source>
        <dbReference type="ARBA" id="ARBA00022679"/>
    </source>
</evidence>
<feature type="transmembrane region" description="Helical" evidence="13">
    <location>
        <begin position="42"/>
        <end position="61"/>
    </location>
</feature>
<reference evidence="15 16" key="1">
    <citation type="submission" date="2024-09" db="EMBL/GenBank/DDBJ databases">
        <authorList>
            <person name="Sun Q."/>
            <person name="Mori K."/>
        </authorList>
    </citation>
    <scope>NUCLEOTIDE SEQUENCE [LARGE SCALE GENOMIC DNA]</scope>
    <source>
        <strain evidence="15 16">TBRC 1432</strain>
    </source>
</reference>
<name>A0ABV6NAC4_9PSEU</name>
<evidence type="ECO:0000256" key="7">
    <source>
        <dbReference type="ARBA" id="ARBA00022741"/>
    </source>
</evidence>
<keyword evidence="10 13" id="KW-1133">Transmembrane helix</keyword>
<evidence type="ECO:0000259" key="14">
    <source>
        <dbReference type="PROSITE" id="PS50885"/>
    </source>
</evidence>
<dbReference type="PANTHER" id="PTHR44936:SF9">
    <property type="entry name" value="SENSOR PROTEIN CREC"/>
    <property type="match status" value="1"/>
</dbReference>
<accession>A0ABV6NAC4</accession>
<dbReference type="RefSeq" id="WP_379794726.1">
    <property type="nucleotide sequence ID" value="NZ_JBHLUD010000020.1"/>
</dbReference>
<keyword evidence="7" id="KW-0547">Nucleotide-binding</keyword>
<keyword evidence="5" id="KW-0808">Transferase</keyword>
<evidence type="ECO:0000256" key="3">
    <source>
        <dbReference type="ARBA" id="ARBA00012438"/>
    </source>
</evidence>
<evidence type="ECO:0000256" key="4">
    <source>
        <dbReference type="ARBA" id="ARBA00022553"/>
    </source>
</evidence>
<evidence type="ECO:0000256" key="11">
    <source>
        <dbReference type="ARBA" id="ARBA00023012"/>
    </source>
</evidence>
<evidence type="ECO:0000313" key="15">
    <source>
        <dbReference type="EMBL" id="MFC0549030.1"/>
    </source>
</evidence>
<evidence type="ECO:0000256" key="13">
    <source>
        <dbReference type="SAM" id="Phobius"/>
    </source>
</evidence>
<dbReference type="InterPro" id="IPR003594">
    <property type="entry name" value="HATPase_dom"/>
</dbReference>
<dbReference type="PANTHER" id="PTHR44936">
    <property type="entry name" value="SENSOR PROTEIN CREC"/>
    <property type="match status" value="1"/>
</dbReference>
<evidence type="ECO:0000256" key="6">
    <source>
        <dbReference type="ARBA" id="ARBA00022692"/>
    </source>
</evidence>
<evidence type="ECO:0000256" key="8">
    <source>
        <dbReference type="ARBA" id="ARBA00022777"/>
    </source>
</evidence>
<evidence type="ECO:0000256" key="2">
    <source>
        <dbReference type="ARBA" id="ARBA00004370"/>
    </source>
</evidence>
<protein>
    <recommendedName>
        <fullName evidence="3">histidine kinase</fullName>
        <ecNumber evidence="3">2.7.13.3</ecNumber>
    </recommendedName>
</protein>
<comment type="subcellular location">
    <subcellularLocation>
        <location evidence="2">Membrane</location>
    </subcellularLocation>
</comment>
<dbReference type="Gene3D" id="3.30.565.10">
    <property type="entry name" value="Histidine kinase-like ATPase, C-terminal domain"/>
    <property type="match status" value="1"/>
</dbReference>
<dbReference type="InterPro" id="IPR003660">
    <property type="entry name" value="HAMP_dom"/>
</dbReference>
<evidence type="ECO:0000256" key="12">
    <source>
        <dbReference type="SAM" id="MobiDB-lite"/>
    </source>
</evidence>
<dbReference type="InterPro" id="IPR013587">
    <property type="entry name" value="Nitrate/nitrite_sensing"/>
</dbReference>
<keyword evidence="4" id="KW-0597">Phosphoprotein</keyword>
<feature type="transmembrane region" description="Helical" evidence="13">
    <location>
        <begin position="337"/>
        <end position="359"/>
    </location>
</feature>
<dbReference type="SUPFAM" id="SSF55874">
    <property type="entry name" value="ATPase domain of HSP90 chaperone/DNA topoisomerase II/histidine kinase"/>
    <property type="match status" value="1"/>
</dbReference>
<dbReference type="SMART" id="SM00387">
    <property type="entry name" value="HATPase_c"/>
    <property type="match status" value="1"/>
</dbReference>
<evidence type="ECO:0000256" key="1">
    <source>
        <dbReference type="ARBA" id="ARBA00000085"/>
    </source>
</evidence>
<dbReference type="InterPro" id="IPR050980">
    <property type="entry name" value="2C_sensor_his_kinase"/>
</dbReference>
<evidence type="ECO:0000256" key="10">
    <source>
        <dbReference type="ARBA" id="ARBA00022989"/>
    </source>
</evidence>
<feature type="region of interest" description="Disordered" evidence="12">
    <location>
        <begin position="1"/>
        <end position="30"/>
    </location>
</feature>
<feature type="region of interest" description="Disordered" evidence="12">
    <location>
        <begin position="772"/>
        <end position="935"/>
    </location>
</feature>
<dbReference type="EC" id="2.7.13.3" evidence="3"/>
<organism evidence="15 16">
    <name type="scientific">Kutzneria chonburiensis</name>
    <dbReference type="NCBI Taxonomy" id="1483604"/>
    <lineage>
        <taxon>Bacteria</taxon>
        <taxon>Bacillati</taxon>
        <taxon>Actinomycetota</taxon>
        <taxon>Actinomycetes</taxon>
        <taxon>Pseudonocardiales</taxon>
        <taxon>Pseudonocardiaceae</taxon>
        <taxon>Kutzneria</taxon>
    </lineage>
</organism>
<dbReference type="Pfam" id="PF02518">
    <property type="entry name" value="HATPase_c"/>
    <property type="match status" value="1"/>
</dbReference>
<keyword evidence="16" id="KW-1185">Reference proteome</keyword>
<dbReference type="EMBL" id="JBHLUD010000020">
    <property type="protein sequence ID" value="MFC0549030.1"/>
    <property type="molecule type" value="Genomic_DNA"/>
</dbReference>
<comment type="catalytic activity">
    <reaction evidence="1">
        <text>ATP + protein L-histidine = ADP + protein N-phospho-L-histidine.</text>
        <dbReference type="EC" id="2.7.13.3"/>
    </reaction>
</comment>
<sequence length="935" mass="100096">MLTVRGPADEAEGTGVRSTEPDVGDKTGGSWRLRNWKLGRKLVVILLVPALSTLTLAGLRLSSQLDDARQYGDDRQQLAVAGQAAQVVDLLQAERDSVVAYIAAGRVDQPPKFGPVDTAVDALRGQQATASGPVRDAVDKALQQLDELAALRNSAVTTRLPDVAALTTYTQVVDALLQIVRTAATNVSHPRLSPLDAAVQALTDAKEQQRLQGTIVVSAALHKQFAPDLADLLRSAQARFAADMEDFTNAADPDNRQLVQDTISGPDVDERNRVVQLALVQAGDGSGTITVKAADVQALSTTTAALFTRVVGQIQGQADTVLRTLARAARGAAFRDSVLVVLSLLIALALTVFVARSMLVPLRVLRRSALEVARTKLPAAIERIMRDREAEGDAVEPVPVHTTEEVGQVARAFDAVQREAVRLAGEQAALRGNVNAMFVNLSRRSQALVERQIGVIDRLEQDEQDPDQLASLFELDHLATQMRRNSENLLVLAGTTLTRRVTRPVPVAEVLGAAMSEVEKYARVQIAPAPDLTIQGRAVNDITHLIAELLDNATAFSPPSSKVTVRSAKMRRGELAVEIHDRGVGMQEADLAAANERLADPGEVDVTASRQMGLYVVAQLAKRHDIKVRLRDNADIDGGVTAHVIIPASLVDRADTAPALPAAPPTVAAAATQRTPLPEPDLPQDIVGLPKWIPGQLPPLVTNVPVEPTVTESVDLFAPRRKTPPAEPEVTPASSVEPWPTPQRRFDYDDPPTERLPIYQEVLSQWFQVPAEKAPETAETPVEEPQDVTESVPVPRAEGEEPAAQPIPVEQAPAEEPSTNGWHSAGDDGWAKASTLLAREPDTVTDAGLPKRVPKSQLVPGSAAPRPQAVPLASAPPAMPRRSPDALRARMSTYQHGVSLGRHSAPTAAPDEAIDAGYTQPTTFGPPPEQGKEQS</sequence>
<dbReference type="SMART" id="SM00304">
    <property type="entry name" value="HAMP"/>
    <property type="match status" value="1"/>
</dbReference>
<keyword evidence="9" id="KW-0067">ATP-binding</keyword>
<feature type="region of interest" description="Disordered" evidence="12">
    <location>
        <begin position="715"/>
        <end position="750"/>
    </location>
</feature>
<comment type="caution">
    <text evidence="15">The sequence shown here is derived from an EMBL/GenBank/DDBJ whole genome shotgun (WGS) entry which is preliminary data.</text>
</comment>
<evidence type="ECO:0000313" key="16">
    <source>
        <dbReference type="Proteomes" id="UP001589810"/>
    </source>
</evidence>
<dbReference type="Pfam" id="PF08376">
    <property type="entry name" value="NIT"/>
    <property type="match status" value="1"/>
</dbReference>
<dbReference type="InterPro" id="IPR036890">
    <property type="entry name" value="HATPase_C_sf"/>
</dbReference>
<dbReference type="PROSITE" id="PS50885">
    <property type="entry name" value="HAMP"/>
    <property type="match status" value="1"/>
</dbReference>
<gene>
    <name evidence="15" type="ORF">ACFFH7_46495</name>
</gene>
<dbReference type="Gene3D" id="6.10.340.10">
    <property type="match status" value="1"/>
</dbReference>
<proteinExistence type="predicted"/>
<keyword evidence="6 13" id="KW-0812">Transmembrane</keyword>
<keyword evidence="8" id="KW-0418">Kinase</keyword>
<evidence type="ECO:0000256" key="9">
    <source>
        <dbReference type="ARBA" id="ARBA00022840"/>
    </source>
</evidence>
<keyword evidence="11" id="KW-0902">Two-component regulatory system</keyword>
<dbReference type="Proteomes" id="UP001589810">
    <property type="component" value="Unassembled WGS sequence"/>
</dbReference>
<keyword evidence="13" id="KW-0472">Membrane</keyword>
<feature type="domain" description="HAMP" evidence="14">
    <location>
        <begin position="356"/>
        <end position="425"/>
    </location>
</feature>